<reference evidence="7 8" key="1">
    <citation type="submission" date="2020-08" db="EMBL/GenBank/DDBJ databases">
        <title>Genomic Encyclopedia of Type Strains, Phase IV (KMG-IV): sequencing the most valuable type-strain genomes for metagenomic binning, comparative biology and taxonomic classification.</title>
        <authorList>
            <person name="Goeker M."/>
        </authorList>
    </citation>
    <scope>NUCLEOTIDE SEQUENCE [LARGE SCALE GENOMIC DNA]</scope>
    <source>
        <strain evidence="7 8">DSM 23562</strain>
    </source>
</reference>
<keyword evidence="2" id="KW-0547">Nucleotide-binding</keyword>
<keyword evidence="3" id="KW-0067">ATP-binding</keyword>
<dbReference type="Proteomes" id="UP000520814">
    <property type="component" value="Unassembled WGS sequence"/>
</dbReference>
<evidence type="ECO:0000256" key="3">
    <source>
        <dbReference type="ARBA" id="ARBA00022840"/>
    </source>
</evidence>
<dbReference type="GO" id="GO:0005524">
    <property type="term" value="F:ATP binding"/>
    <property type="evidence" value="ECO:0007669"/>
    <property type="project" value="UniProtKB-KW"/>
</dbReference>
<dbReference type="Pfam" id="PF00587">
    <property type="entry name" value="tRNA-synt_2b"/>
    <property type="match status" value="1"/>
</dbReference>
<keyword evidence="1" id="KW-0436">Ligase</keyword>
<evidence type="ECO:0000256" key="5">
    <source>
        <dbReference type="ARBA" id="ARBA00023146"/>
    </source>
</evidence>
<dbReference type="InterPro" id="IPR045864">
    <property type="entry name" value="aa-tRNA-synth_II/BPL/LPL"/>
</dbReference>
<evidence type="ECO:0000256" key="4">
    <source>
        <dbReference type="ARBA" id="ARBA00022917"/>
    </source>
</evidence>
<accession>A0A7W9SKH9</accession>
<protein>
    <submittedName>
        <fullName evidence="7">Seryl-tRNA synthetase</fullName>
    </submittedName>
</protein>
<evidence type="ECO:0000313" key="7">
    <source>
        <dbReference type="EMBL" id="MBB6048291.1"/>
    </source>
</evidence>
<comment type="caution">
    <text evidence="7">The sequence shown here is derived from an EMBL/GenBank/DDBJ whole genome shotgun (WGS) entry which is preliminary data.</text>
</comment>
<dbReference type="PROSITE" id="PS50862">
    <property type="entry name" value="AA_TRNA_LIGASE_II"/>
    <property type="match status" value="1"/>
</dbReference>
<evidence type="ECO:0000259" key="6">
    <source>
        <dbReference type="PROSITE" id="PS50862"/>
    </source>
</evidence>
<dbReference type="GO" id="GO:0004812">
    <property type="term" value="F:aminoacyl-tRNA ligase activity"/>
    <property type="evidence" value="ECO:0007669"/>
    <property type="project" value="UniProtKB-KW"/>
</dbReference>
<dbReference type="AlphaFoldDB" id="A0A7W9SKH9"/>
<dbReference type="NCBIfam" id="NF005479">
    <property type="entry name" value="PRK07080.1"/>
    <property type="match status" value="1"/>
</dbReference>
<keyword evidence="4" id="KW-0648">Protein biosynthesis</keyword>
<feature type="domain" description="Aminoacyl-transfer RNA synthetases class-II family profile" evidence="6">
    <location>
        <begin position="153"/>
        <end position="295"/>
    </location>
</feature>
<dbReference type="InterPro" id="IPR002314">
    <property type="entry name" value="aa-tRNA-synt_IIb"/>
</dbReference>
<evidence type="ECO:0000256" key="1">
    <source>
        <dbReference type="ARBA" id="ARBA00022598"/>
    </source>
</evidence>
<dbReference type="SUPFAM" id="SSF55681">
    <property type="entry name" value="Class II aaRS and biotin synthetases"/>
    <property type="match status" value="1"/>
</dbReference>
<dbReference type="Gene3D" id="3.30.930.10">
    <property type="entry name" value="Bira Bifunctional Protein, Domain 2"/>
    <property type="match status" value="1"/>
</dbReference>
<dbReference type="RefSeq" id="WP_184191751.1">
    <property type="nucleotide sequence ID" value="NZ_JACHGW010000001.1"/>
</dbReference>
<evidence type="ECO:0000256" key="2">
    <source>
        <dbReference type="ARBA" id="ARBA00022741"/>
    </source>
</evidence>
<name>A0A7W9SKH9_ARMRO</name>
<dbReference type="GO" id="GO:0006418">
    <property type="term" value="P:tRNA aminoacylation for protein translation"/>
    <property type="evidence" value="ECO:0007669"/>
    <property type="project" value="InterPro"/>
</dbReference>
<proteinExistence type="predicted"/>
<keyword evidence="8" id="KW-1185">Reference proteome</keyword>
<dbReference type="InterPro" id="IPR006195">
    <property type="entry name" value="aa-tRNA-synth_II"/>
</dbReference>
<gene>
    <name evidence="7" type="ORF">HNQ39_000053</name>
</gene>
<dbReference type="EMBL" id="JACHGW010000001">
    <property type="protein sequence ID" value="MBB6048291.1"/>
    <property type="molecule type" value="Genomic_DNA"/>
</dbReference>
<sequence>MSAPTPYTATAEEAYLDRLLAARLLLPTNLPGIYARGSAFTQLMEGLERAITRYGRTESTQILRCPPVLPRSIVEKCGYFQSFPNLLGCMCCFTGGTTEHEALLSAVDSGADLLPHLELSDVVLAPAACYYVYPYLTGTLPQAGKTTDIENWCYRHEPSLNPMRMRAFRMREFVHAGTPEQALGFRDSWIERAQAFLARLGLSATVAPADDPFFGAGERLMAAQTLKFELLIPIVSDTRPTAVMSSNYHKDHFGHLFDIRTPDGAAAHTTCIGFGMERIVLALLAQHGLQLSKWPTALREHLGLA</sequence>
<organism evidence="7 8">
    <name type="scientific">Armatimonas rosea</name>
    <dbReference type="NCBI Taxonomy" id="685828"/>
    <lineage>
        <taxon>Bacteria</taxon>
        <taxon>Bacillati</taxon>
        <taxon>Armatimonadota</taxon>
        <taxon>Armatimonadia</taxon>
        <taxon>Armatimonadales</taxon>
        <taxon>Armatimonadaceae</taxon>
        <taxon>Armatimonas</taxon>
    </lineage>
</organism>
<keyword evidence="5 7" id="KW-0030">Aminoacyl-tRNA synthetase</keyword>
<evidence type="ECO:0000313" key="8">
    <source>
        <dbReference type="Proteomes" id="UP000520814"/>
    </source>
</evidence>